<organism evidence="2 3">
    <name type="scientific">Sulfitobacter porphyrae</name>
    <dbReference type="NCBI Taxonomy" id="1246864"/>
    <lineage>
        <taxon>Bacteria</taxon>
        <taxon>Pseudomonadati</taxon>
        <taxon>Pseudomonadota</taxon>
        <taxon>Alphaproteobacteria</taxon>
        <taxon>Rhodobacterales</taxon>
        <taxon>Roseobacteraceae</taxon>
        <taxon>Sulfitobacter</taxon>
    </lineage>
</organism>
<accession>A0ABW2B5A6</accession>
<comment type="caution">
    <text evidence="2">The sequence shown here is derived from an EMBL/GenBank/DDBJ whole genome shotgun (WGS) entry which is preliminary data.</text>
</comment>
<protein>
    <recommendedName>
        <fullName evidence="4">DdrB-like domain-containing protein</fullName>
    </recommendedName>
</protein>
<reference evidence="3" key="1">
    <citation type="journal article" date="2019" name="Int. J. Syst. Evol. Microbiol.">
        <title>The Global Catalogue of Microorganisms (GCM) 10K type strain sequencing project: providing services to taxonomists for standard genome sequencing and annotation.</title>
        <authorList>
            <consortium name="The Broad Institute Genomics Platform"/>
            <consortium name="The Broad Institute Genome Sequencing Center for Infectious Disease"/>
            <person name="Wu L."/>
            <person name="Ma J."/>
        </authorList>
    </citation>
    <scope>NUCLEOTIDE SEQUENCE [LARGE SCALE GENOMIC DNA]</scope>
    <source>
        <strain evidence="3">CCUG 66188</strain>
    </source>
</reference>
<dbReference type="Proteomes" id="UP001596353">
    <property type="component" value="Unassembled WGS sequence"/>
</dbReference>
<dbReference type="EMBL" id="JBHSWG010000001">
    <property type="protein sequence ID" value="MFC6760924.1"/>
    <property type="molecule type" value="Genomic_DNA"/>
</dbReference>
<evidence type="ECO:0000313" key="3">
    <source>
        <dbReference type="Proteomes" id="UP001596353"/>
    </source>
</evidence>
<name>A0ABW2B5A6_9RHOB</name>
<evidence type="ECO:0000256" key="1">
    <source>
        <dbReference type="SAM" id="MobiDB-lite"/>
    </source>
</evidence>
<feature type="region of interest" description="Disordered" evidence="1">
    <location>
        <begin position="300"/>
        <end position="330"/>
    </location>
</feature>
<sequence>MNDEAVLMDHIMSGAEQVSDTGGFFAQSLAKGITSLAGAPVDLVNASPMLLNILPGEQGMKPFSEAPVGGSEQLWEFFTAPRDALQAATGSEVGDAVPSNAFERIGGRIFEELGAMAIPVGAVMLKAGRIGVEGARSLQRSERPITRMAGNLVESAAVNPGKFVGKEAAYATGAGTGAGVAVEAVSDGDPNTTTESEALADLLGAILGATGTAVGDAAYRAGADGLAAITGGGTQVVKDAVTGELARAGAAPLAPSGAADTTRLAQALGSSPRASATVPGFQESTADMAQSPGLASLEYARQSGPNAGDYAQRRHANAAATNQALDDVAPKATPGAFRETLSARRDDALLDAQTRAYVANAEFDAAAKKLAAVQDGEARGQTVRAALEEALVKAKEVEREAWSGVTGTVDPSELSAAFDRVTAGLTKAQQNDISEMTGVLAIPKRLSGAADDLDEDAALMAQVFGATAGEATAAPVRLAEVTTLRSSITDKIRAARSAGQNDVARTLDGYVAAIDGFLDNAAPEVVEQMEAARAVTRDLNDRFTRPGEAISQTLSKNQGRYRVPDSNVSGKFVQPDERQIGNVNRLLEETGDAADVRDALQDQVKADAKDLLANPVRLDQFVERLGHVFEKFPELRDEFGSVAALRKKAEEAGNAAKVTERELGAPGKTGSGPVGKYLEFGGERAVDAMSGVVNARDPAKAADELLRFVDDAPEAVEGARAAFWQLMERDARSAGATTRTGGGQQTWRPASLHNFLQSPQKRAVMERLYRDNPAQMERIVEIAEALRLVDTRSTARAPNTSGTPQSVAGSRILPNTETIGAYAFAHQRGQVGLPFIGLRLVSTMARRAILNNRTKDFQKLLDEALLNPDVAEALLRENNPANVAALTRSAKGWRVGLAPTIADLAGDESEDEDGELMRALSAN</sequence>
<evidence type="ECO:0008006" key="4">
    <source>
        <dbReference type="Google" id="ProtNLM"/>
    </source>
</evidence>
<keyword evidence="3" id="KW-1185">Reference proteome</keyword>
<proteinExistence type="predicted"/>
<gene>
    <name evidence="2" type="ORF">ACFQFQ_17855</name>
</gene>
<evidence type="ECO:0000313" key="2">
    <source>
        <dbReference type="EMBL" id="MFC6760924.1"/>
    </source>
</evidence>